<sequence>MIAISIPVADMVDGERKEQKDLLCSSLRTFNNSVKHRYFR</sequence>
<name>A0ABV1L7A9_9GAMM</name>
<organism evidence="1 2">
    <name type="scientific">Proteus genomosp. 6</name>
    <dbReference type="NCBI Taxonomy" id="1311820"/>
    <lineage>
        <taxon>Bacteria</taxon>
        <taxon>Pseudomonadati</taxon>
        <taxon>Pseudomonadota</taxon>
        <taxon>Gammaproteobacteria</taxon>
        <taxon>Enterobacterales</taxon>
        <taxon>Morganellaceae</taxon>
        <taxon>Proteus</taxon>
    </lineage>
</organism>
<dbReference type="EMBL" id="JBEEWF010000001">
    <property type="protein sequence ID" value="MEQ5347061.1"/>
    <property type="molecule type" value="Genomic_DNA"/>
</dbReference>
<accession>A0ABV1L7A9</accession>
<keyword evidence="2" id="KW-1185">Reference proteome</keyword>
<proteinExistence type="predicted"/>
<protein>
    <submittedName>
        <fullName evidence="1">Uncharacterized protein</fullName>
    </submittedName>
</protein>
<dbReference type="Proteomes" id="UP001436462">
    <property type="component" value="Unassembled WGS sequence"/>
</dbReference>
<evidence type="ECO:0000313" key="2">
    <source>
        <dbReference type="Proteomes" id="UP001436462"/>
    </source>
</evidence>
<reference evidence="1 2" key="1">
    <citation type="submission" date="2024-04" db="EMBL/GenBank/DDBJ databases">
        <title>Role of Flies in the Dissemination of Carbapenem-Resistant Enterobacteriaceae (CRE): An Epidemiological and Genomic Study in China.</title>
        <authorList>
            <person name="Kaichao C."/>
            <person name="Zhang R."/>
            <person name="Chen S."/>
        </authorList>
    </citation>
    <scope>NUCLEOTIDE SEQUENCE [LARGE SCALE GENOMIC DNA]</scope>
    <source>
        <strain evidence="2">fly-1011</strain>
    </source>
</reference>
<dbReference type="RefSeq" id="WP_349419724.1">
    <property type="nucleotide sequence ID" value="NZ_JBEEWF010000001.1"/>
</dbReference>
<evidence type="ECO:0000313" key="1">
    <source>
        <dbReference type="EMBL" id="MEQ5347061.1"/>
    </source>
</evidence>
<comment type="caution">
    <text evidence="1">The sequence shown here is derived from an EMBL/GenBank/DDBJ whole genome shotgun (WGS) entry which is preliminary data.</text>
</comment>
<gene>
    <name evidence="1" type="ORF">ABN253_02575</name>
</gene>